<evidence type="ECO:0000256" key="6">
    <source>
        <dbReference type="SAM" id="MobiDB-lite"/>
    </source>
</evidence>
<evidence type="ECO:0000256" key="7">
    <source>
        <dbReference type="SAM" id="SignalP"/>
    </source>
</evidence>
<keyword evidence="4" id="KW-0325">Glycoprotein</keyword>
<dbReference type="EMBL" id="GADI01003223">
    <property type="protein sequence ID" value="JAA70585.1"/>
    <property type="molecule type" value="mRNA"/>
</dbReference>
<protein>
    <submittedName>
        <fullName evidence="8">Putative ixodes 8-cys protein</fullName>
    </submittedName>
</protein>
<accession>A0A0K8RHI1</accession>
<reference evidence="8" key="1">
    <citation type="submission" date="2012-12" db="EMBL/GenBank/DDBJ databases">
        <title>Identification and characterization of a phenylalanine ammonia-lyase gene family in Isatis indigotica Fort.</title>
        <authorList>
            <person name="Liu Q."/>
            <person name="Chen J."/>
            <person name="Zhou X."/>
            <person name="Di P."/>
            <person name="Xiao Y."/>
            <person name="Xuan H."/>
            <person name="Zhang L."/>
            <person name="Chen W."/>
        </authorList>
    </citation>
    <scope>NUCLEOTIDE SEQUENCE</scope>
    <source>
        <tissue evidence="8">Salivary gland</tissue>
    </source>
</reference>
<feature type="region of interest" description="Disordered" evidence="6">
    <location>
        <begin position="22"/>
        <end position="42"/>
    </location>
</feature>
<dbReference type="AlphaFoldDB" id="A0A0K8RHI1"/>
<dbReference type="GO" id="GO:0005576">
    <property type="term" value="C:extracellular region"/>
    <property type="evidence" value="ECO:0007669"/>
    <property type="project" value="UniProtKB-SubCell"/>
</dbReference>
<sequence length="148" mass="15977">MFKLSFFLVFVFAGLCFGETSEGEVSSGGRSGSGAPQNITEGHLDMPSFVGDVNQKKNLLAKLVDLCNATQPSTTTSTTITSKRSETTERYAVVNQKTLNFNTCTFTCKPPTDQQEFTLRMPKGTICNEKNSKCGDTGDCPPMPVPAC</sequence>
<comment type="similarity">
    <text evidence="5">Belongs to the salp15 family.</text>
</comment>
<organism evidence="8">
    <name type="scientific">Ixodes ricinus</name>
    <name type="common">Common tick</name>
    <name type="synonym">Acarus ricinus</name>
    <dbReference type="NCBI Taxonomy" id="34613"/>
    <lineage>
        <taxon>Eukaryota</taxon>
        <taxon>Metazoa</taxon>
        <taxon>Ecdysozoa</taxon>
        <taxon>Arthropoda</taxon>
        <taxon>Chelicerata</taxon>
        <taxon>Arachnida</taxon>
        <taxon>Acari</taxon>
        <taxon>Parasitiformes</taxon>
        <taxon>Ixodida</taxon>
        <taxon>Ixodoidea</taxon>
        <taxon>Ixodidae</taxon>
        <taxon>Ixodinae</taxon>
        <taxon>Ixodes</taxon>
    </lineage>
</organism>
<evidence type="ECO:0000256" key="2">
    <source>
        <dbReference type="ARBA" id="ARBA00022525"/>
    </source>
</evidence>
<keyword evidence="2" id="KW-0964">Secreted</keyword>
<evidence type="ECO:0000256" key="1">
    <source>
        <dbReference type="ARBA" id="ARBA00004613"/>
    </source>
</evidence>
<keyword evidence="3 7" id="KW-0732">Signal</keyword>
<name>A0A0K8RHI1_IXORI</name>
<comment type="subcellular location">
    <subcellularLocation>
        <location evidence="1">Secreted</location>
    </subcellularLocation>
</comment>
<proteinExistence type="evidence at transcript level"/>
<dbReference type="InterPro" id="IPR021971">
    <property type="entry name" value="Salp15"/>
</dbReference>
<evidence type="ECO:0000256" key="3">
    <source>
        <dbReference type="ARBA" id="ARBA00022729"/>
    </source>
</evidence>
<evidence type="ECO:0000313" key="8">
    <source>
        <dbReference type="EMBL" id="JAA70585.1"/>
    </source>
</evidence>
<evidence type="ECO:0000256" key="5">
    <source>
        <dbReference type="ARBA" id="ARBA00034321"/>
    </source>
</evidence>
<evidence type="ECO:0000256" key="4">
    <source>
        <dbReference type="ARBA" id="ARBA00023180"/>
    </source>
</evidence>
<dbReference type="Pfam" id="PF12115">
    <property type="entry name" value="Salp15"/>
    <property type="match status" value="1"/>
</dbReference>
<feature type="signal peptide" evidence="7">
    <location>
        <begin position="1"/>
        <end position="18"/>
    </location>
</feature>
<feature type="chain" id="PRO_5005517979" evidence="7">
    <location>
        <begin position="19"/>
        <end position="148"/>
    </location>
</feature>